<keyword evidence="3 6" id="KW-1133">Transmembrane helix</keyword>
<feature type="compositionally biased region" description="Basic and acidic residues" evidence="5">
    <location>
        <begin position="123"/>
        <end position="143"/>
    </location>
</feature>
<feature type="compositionally biased region" description="Basic and acidic residues" evidence="5">
    <location>
        <begin position="94"/>
        <end position="108"/>
    </location>
</feature>
<comment type="subcellular location">
    <subcellularLocation>
        <location evidence="1">Membrane</location>
        <topology evidence="1">Single-pass membrane protein</topology>
    </subcellularLocation>
</comment>
<dbReference type="NCBIfam" id="TIGR01352">
    <property type="entry name" value="tonB_Cterm"/>
    <property type="match status" value="1"/>
</dbReference>
<sequence>MSTGPSVPEQTYKRRRRRERPARYLIALVLALLAHGAFVGLLSLMAYIQLNLPPEPKPPKPASAVALRPLSAQDWAKNRGPQAPNAPVPPLSRQPEKKPEKKPEEHPKGQVVDVAPGNQQEAPDAKYLAEHDNKVDKETRAKDQTPFYRNATPQTTAREAREGSGSSDEKAPHIAGNNGMGADERPLKEGGKKSAFELPDAKKKQEIALKQDPNSPGPGMEVNNRNESDEVVGNSKRLRIQQGSNEDEEGSDGRMGTPGMAKLMPSQAVMDQIIGGAPNDHLKDAEEGDGTYLNTREWKYASFFNRVKQSVGTQWDPNSALMRRDPTGQTYSGRDRYTLVNVTLDENGRVANITIEKSCGLDFLDLAAVESFKKAQPFPNPPSGLLGDDSTVRFQFGFFMDMGGGPRMRLFRQPN</sequence>
<feature type="domain" description="TonB C-terminal" evidence="7">
    <location>
        <begin position="310"/>
        <end position="409"/>
    </location>
</feature>
<keyword evidence="4 6" id="KW-0472">Membrane</keyword>
<evidence type="ECO:0000313" key="9">
    <source>
        <dbReference type="Proteomes" id="UP001207654"/>
    </source>
</evidence>
<dbReference type="RefSeq" id="WP_267535977.1">
    <property type="nucleotide sequence ID" value="NZ_JAPNKA010000001.1"/>
</dbReference>
<dbReference type="EMBL" id="JAPNKA010000001">
    <property type="protein sequence ID" value="MCY1077126.1"/>
    <property type="molecule type" value="Genomic_DNA"/>
</dbReference>
<dbReference type="InterPro" id="IPR037682">
    <property type="entry name" value="TonB_C"/>
</dbReference>
<evidence type="ECO:0000256" key="2">
    <source>
        <dbReference type="ARBA" id="ARBA00022692"/>
    </source>
</evidence>
<evidence type="ECO:0000313" key="8">
    <source>
        <dbReference type="EMBL" id="MCY1077126.1"/>
    </source>
</evidence>
<name>A0ABT4A6A5_9BACT</name>
<evidence type="ECO:0000259" key="7">
    <source>
        <dbReference type="PROSITE" id="PS52015"/>
    </source>
</evidence>
<keyword evidence="9" id="KW-1185">Reference proteome</keyword>
<gene>
    <name evidence="8" type="ORF">OV287_21845</name>
</gene>
<protein>
    <submittedName>
        <fullName evidence="8">Energy transducer TonB</fullName>
    </submittedName>
</protein>
<comment type="caution">
    <text evidence="8">The sequence shown here is derived from an EMBL/GenBank/DDBJ whole genome shotgun (WGS) entry which is preliminary data.</text>
</comment>
<reference evidence="8 9" key="1">
    <citation type="submission" date="2022-11" db="EMBL/GenBank/DDBJ databases">
        <title>Minimal conservation of predation-associated metabolite biosynthetic gene clusters underscores biosynthetic potential of Myxococcota including descriptions for ten novel species: Archangium lansinium sp. nov., Myxococcus landrumus sp. nov., Nannocystis bai.</title>
        <authorList>
            <person name="Ahearne A."/>
            <person name="Stevens C."/>
            <person name="Phillips K."/>
        </authorList>
    </citation>
    <scope>NUCLEOTIDE SEQUENCE [LARGE SCALE GENOMIC DNA]</scope>
    <source>
        <strain evidence="8 9">MIWBW</strain>
    </source>
</reference>
<dbReference type="SUPFAM" id="SSF74653">
    <property type="entry name" value="TolA/TonB C-terminal domain"/>
    <property type="match status" value="1"/>
</dbReference>
<evidence type="ECO:0000256" key="3">
    <source>
        <dbReference type="ARBA" id="ARBA00022989"/>
    </source>
</evidence>
<feature type="compositionally biased region" description="Basic and acidic residues" evidence="5">
    <location>
        <begin position="158"/>
        <end position="172"/>
    </location>
</feature>
<evidence type="ECO:0000256" key="5">
    <source>
        <dbReference type="SAM" id="MobiDB-lite"/>
    </source>
</evidence>
<dbReference type="Pfam" id="PF13103">
    <property type="entry name" value="TonB_2"/>
    <property type="match status" value="1"/>
</dbReference>
<evidence type="ECO:0000256" key="6">
    <source>
        <dbReference type="SAM" id="Phobius"/>
    </source>
</evidence>
<accession>A0ABT4A6A5</accession>
<dbReference type="Proteomes" id="UP001207654">
    <property type="component" value="Unassembled WGS sequence"/>
</dbReference>
<feature type="region of interest" description="Disordered" evidence="5">
    <location>
        <begin position="70"/>
        <end position="191"/>
    </location>
</feature>
<organism evidence="8 9">
    <name type="scientific">Archangium lansingense</name>
    <dbReference type="NCBI Taxonomy" id="2995310"/>
    <lineage>
        <taxon>Bacteria</taxon>
        <taxon>Pseudomonadati</taxon>
        <taxon>Myxococcota</taxon>
        <taxon>Myxococcia</taxon>
        <taxon>Myxococcales</taxon>
        <taxon>Cystobacterineae</taxon>
        <taxon>Archangiaceae</taxon>
        <taxon>Archangium</taxon>
    </lineage>
</organism>
<feature type="compositionally biased region" description="Basic and acidic residues" evidence="5">
    <location>
        <begin position="182"/>
        <end position="191"/>
    </location>
</feature>
<feature type="region of interest" description="Disordered" evidence="5">
    <location>
        <begin position="206"/>
        <end position="261"/>
    </location>
</feature>
<proteinExistence type="predicted"/>
<evidence type="ECO:0000256" key="1">
    <source>
        <dbReference type="ARBA" id="ARBA00004167"/>
    </source>
</evidence>
<keyword evidence="2 6" id="KW-0812">Transmembrane</keyword>
<dbReference type="Gene3D" id="3.30.1150.10">
    <property type="match status" value="1"/>
</dbReference>
<evidence type="ECO:0000256" key="4">
    <source>
        <dbReference type="ARBA" id="ARBA00023136"/>
    </source>
</evidence>
<dbReference type="PROSITE" id="PS52015">
    <property type="entry name" value="TONB_CTD"/>
    <property type="match status" value="1"/>
</dbReference>
<dbReference type="InterPro" id="IPR006260">
    <property type="entry name" value="TonB/TolA_C"/>
</dbReference>
<feature type="transmembrane region" description="Helical" evidence="6">
    <location>
        <begin position="24"/>
        <end position="48"/>
    </location>
</feature>